<protein>
    <recommendedName>
        <fullName evidence="1">C2orf72-like C-terminal domain-containing protein</fullName>
    </recommendedName>
</protein>
<sequence length="321" mass="33269">MRQGVGPTGWCLALGMQTVGMAAAELQELRALVELAGGRRAVLLVAEVAEGAPVAATLAAFARDLLGEEAPPGPGPCCRSRRRVGGGRRALGARLLLVLCRGGAARGQGARVRLREVVRDVRGRLPPAPPPAVVGVLLPGGDAEDAAVLDTTLRRHFPAPGTVQAARYSPGSPADLRDCRAAACRALRAALQHPAGTSGGPSGEQRDLPPTQLDLLFPVNSLSCWWDQGLPNGFCLFLIDFPAQAAGEQTSQQVGKHLEQIAGITNSRDVAADGCDTMGHPCLRMCVSGDAGLGCGPCCRVQAGRDLPAGGKMLVLTLHNE</sequence>
<feature type="domain" description="C2orf72-like C-terminal" evidence="1">
    <location>
        <begin position="132"/>
        <end position="191"/>
    </location>
</feature>
<dbReference type="PANTHER" id="PTHR35675">
    <property type="entry name" value="HYPOTHETICAL PROTEIN LOC100362216"/>
    <property type="match status" value="1"/>
</dbReference>
<organism evidence="2 3">
    <name type="scientific">Amazona collaria</name>
    <name type="common">yellow-billed parrot</name>
    <dbReference type="NCBI Taxonomy" id="241587"/>
    <lineage>
        <taxon>Eukaryota</taxon>
        <taxon>Metazoa</taxon>
        <taxon>Chordata</taxon>
        <taxon>Craniata</taxon>
        <taxon>Vertebrata</taxon>
        <taxon>Euteleostomi</taxon>
        <taxon>Archelosauria</taxon>
        <taxon>Archosauria</taxon>
        <taxon>Dinosauria</taxon>
        <taxon>Saurischia</taxon>
        <taxon>Theropoda</taxon>
        <taxon>Coelurosauria</taxon>
        <taxon>Aves</taxon>
        <taxon>Neognathae</taxon>
        <taxon>Neoaves</taxon>
        <taxon>Telluraves</taxon>
        <taxon>Australaves</taxon>
        <taxon>Psittaciformes</taxon>
        <taxon>Psittacidae</taxon>
        <taxon>Amazona</taxon>
    </lineage>
</organism>
<dbReference type="Ensembl" id="ENSACOT00000011548.1">
    <property type="protein sequence ID" value="ENSACOP00000011149.1"/>
    <property type="gene ID" value="ENSACOG00000007754.1"/>
</dbReference>
<keyword evidence="3" id="KW-1185">Reference proteome</keyword>
<evidence type="ECO:0000313" key="2">
    <source>
        <dbReference type="Ensembl" id="ENSACOP00000011149.1"/>
    </source>
</evidence>
<dbReference type="PANTHER" id="PTHR35675:SF1">
    <property type="entry name" value="RIKEN CDNA 2810459M11 GENE"/>
    <property type="match status" value="1"/>
</dbReference>
<dbReference type="AlphaFoldDB" id="A0A8B9FN15"/>
<proteinExistence type="predicted"/>
<name>A0A8B9FN15_9PSIT</name>
<reference evidence="2" key="1">
    <citation type="submission" date="2025-08" db="UniProtKB">
        <authorList>
            <consortium name="Ensembl"/>
        </authorList>
    </citation>
    <scope>IDENTIFICATION</scope>
</reference>
<dbReference type="Proteomes" id="UP000694522">
    <property type="component" value="Unplaced"/>
</dbReference>
<evidence type="ECO:0000313" key="3">
    <source>
        <dbReference type="Proteomes" id="UP000694522"/>
    </source>
</evidence>
<accession>A0A8B9FN15</accession>
<reference evidence="2" key="2">
    <citation type="submission" date="2025-09" db="UniProtKB">
        <authorList>
            <consortium name="Ensembl"/>
        </authorList>
    </citation>
    <scope>IDENTIFICATION</scope>
</reference>
<dbReference type="InterPro" id="IPR027868">
    <property type="entry name" value="C2orf72-like_C"/>
</dbReference>
<dbReference type="Pfam" id="PF15443">
    <property type="entry name" value="DUF4630"/>
    <property type="match status" value="1"/>
</dbReference>
<evidence type="ECO:0000259" key="1">
    <source>
        <dbReference type="Pfam" id="PF15443"/>
    </source>
</evidence>